<name>A0A553PBS7_TIGCA</name>
<dbReference type="AlphaFoldDB" id="A0A553PBS7"/>
<dbReference type="InterPro" id="IPR049899">
    <property type="entry name" value="Znf_C2HC_C3H"/>
</dbReference>
<dbReference type="InterPro" id="IPR026319">
    <property type="entry name" value="ZC2HC1A/B-like"/>
</dbReference>
<evidence type="ECO:0000256" key="4">
    <source>
        <dbReference type="ARBA" id="ARBA00022833"/>
    </source>
</evidence>
<keyword evidence="3 5" id="KW-0863">Zinc-finger</keyword>
<dbReference type="PANTHER" id="PTHR13555">
    <property type="entry name" value="C2H2 ZINC FINGER CGI-62-RELATED"/>
    <property type="match status" value="1"/>
</dbReference>
<feature type="domain" description="C2HC/C3H-type" evidence="7">
    <location>
        <begin position="1"/>
        <end position="30"/>
    </location>
</feature>
<dbReference type="Pfam" id="PF13913">
    <property type="entry name" value="zf-C2HC_2"/>
    <property type="match status" value="2"/>
</dbReference>
<evidence type="ECO:0000313" key="9">
    <source>
        <dbReference type="Proteomes" id="UP000318571"/>
    </source>
</evidence>
<feature type="region of interest" description="Disordered" evidence="6">
    <location>
        <begin position="28"/>
        <end position="57"/>
    </location>
</feature>
<dbReference type="EMBL" id="VCGU01000005">
    <property type="protein sequence ID" value="TRY75134.1"/>
    <property type="molecule type" value="Genomic_DNA"/>
</dbReference>
<keyword evidence="9" id="KW-1185">Reference proteome</keyword>
<proteinExistence type="predicted"/>
<keyword evidence="4" id="KW-0862">Zinc</keyword>
<feature type="compositionally biased region" description="Basic and acidic residues" evidence="6">
    <location>
        <begin position="119"/>
        <end position="135"/>
    </location>
</feature>
<evidence type="ECO:0000256" key="5">
    <source>
        <dbReference type="PROSITE-ProRule" id="PRU01371"/>
    </source>
</evidence>
<dbReference type="OrthoDB" id="265955at2759"/>
<feature type="region of interest" description="Disordered" evidence="6">
    <location>
        <begin position="88"/>
        <end position="153"/>
    </location>
</feature>
<dbReference type="STRING" id="6832.A0A553PBS7"/>
<keyword evidence="1" id="KW-0479">Metal-binding</keyword>
<evidence type="ECO:0000256" key="1">
    <source>
        <dbReference type="ARBA" id="ARBA00022723"/>
    </source>
</evidence>
<feature type="domain" description="C2HC/C3H-type" evidence="7">
    <location>
        <begin position="79"/>
        <end position="108"/>
    </location>
</feature>
<feature type="compositionally biased region" description="Basic and acidic residues" evidence="6">
    <location>
        <begin position="143"/>
        <end position="153"/>
    </location>
</feature>
<dbReference type="Gene3D" id="3.30.160.60">
    <property type="entry name" value="Classic Zinc Finger"/>
    <property type="match status" value="2"/>
</dbReference>
<sequence>MPVTCYICGRDFGTKSIKIHIPNCEKKWDNEQEKLPKKERRPVPQAPQNFDKVLSGEISAPKQLQEYNEQAFNDFNTKSLQECPNCGRTFLPKPLEIHSRSCKPKETRLKPAAPRKSKRSQDRRNDPSPRPETLKTKTPPTPDHSDLHTPTKEELIELIQRDKTFDSPQMRRKLMARIQDLIL</sequence>
<dbReference type="Proteomes" id="UP000318571">
    <property type="component" value="Chromosome 2"/>
</dbReference>
<accession>A0A553PBS7</accession>
<organism evidence="8 9">
    <name type="scientific">Tigriopus californicus</name>
    <name type="common">Marine copepod</name>
    <dbReference type="NCBI Taxonomy" id="6832"/>
    <lineage>
        <taxon>Eukaryota</taxon>
        <taxon>Metazoa</taxon>
        <taxon>Ecdysozoa</taxon>
        <taxon>Arthropoda</taxon>
        <taxon>Crustacea</taxon>
        <taxon>Multicrustacea</taxon>
        <taxon>Hexanauplia</taxon>
        <taxon>Copepoda</taxon>
        <taxon>Harpacticoida</taxon>
        <taxon>Harpacticidae</taxon>
        <taxon>Tigriopus</taxon>
    </lineage>
</organism>
<dbReference type="GO" id="GO:0008270">
    <property type="term" value="F:zinc ion binding"/>
    <property type="evidence" value="ECO:0007669"/>
    <property type="project" value="UniProtKB-KW"/>
</dbReference>
<evidence type="ECO:0000259" key="7">
    <source>
        <dbReference type="PROSITE" id="PS52027"/>
    </source>
</evidence>
<evidence type="ECO:0000313" key="8">
    <source>
        <dbReference type="EMBL" id="TRY75134.1"/>
    </source>
</evidence>
<protein>
    <recommendedName>
        <fullName evidence="7">C2HC/C3H-type domain-containing protein</fullName>
    </recommendedName>
</protein>
<dbReference type="PROSITE" id="PS52027">
    <property type="entry name" value="ZF_C2HC_C3H"/>
    <property type="match status" value="2"/>
</dbReference>
<feature type="compositionally biased region" description="Basic and acidic residues" evidence="6">
    <location>
        <begin position="95"/>
        <end position="109"/>
    </location>
</feature>
<comment type="caution">
    <text evidence="8">The sequence shown here is derived from an EMBL/GenBank/DDBJ whole genome shotgun (WGS) entry which is preliminary data.</text>
</comment>
<evidence type="ECO:0000256" key="6">
    <source>
        <dbReference type="SAM" id="MobiDB-lite"/>
    </source>
</evidence>
<dbReference type="PANTHER" id="PTHR13555:SF68">
    <property type="entry name" value="ZINC FINGER PROTEIN 474"/>
    <property type="match status" value="1"/>
</dbReference>
<gene>
    <name evidence="8" type="ORF">TCAL_00666</name>
</gene>
<evidence type="ECO:0000256" key="2">
    <source>
        <dbReference type="ARBA" id="ARBA00022737"/>
    </source>
</evidence>
<evidence type="ECO:0000256" key="3">
    <source>
        <dbReference type="ARBA" id="ARBA00022771"/>
    </source>
</evidence>
<reference evidence="8 9" key="1">
    <citation type="journal article" date="2018" name="Nat. Ecol. Evol.">
        <title>Genomic signatures of mitonuclear coevolution across populations of Tigriopus californicus.</title>
        <authorList>
            <person name="Barreto F.S."/>
            <person name="Watson E.T."/>
            <person name="Lima T.G."/>
            <person name="Willett C.S."/>
            <person name="Edmands S."/>
            <person name="Li W."/>
            <person name="Burton R.S."/>
        </authorList>
    </citation>
    <scope>NUCLEOTIDE SEQUENCE [LARGE SCALE GENOMIC DNA]</scope>
    <source>
        <strain evidence="8 9">San Diego</strain>
    </source>
</reference>
<keyword evidence="2" id="KW-0677">Repeat</keyword>